<dbReference type="PROSITE" id="PS50893">
    <property type="entry name" value="ABC_TRANSPORTER_2"/>
    <property type="match status" value="1"/>
</dbReference>
<dbReference type="InterPro" id="IPR003593">
    <property type="entry name" value="AAA+_ATPase"/>
</dbReference>
<evidence type="ECO:0000256" key="1">
    <source>
        <dbReference type="ARBA" id="ARBA00022448"/>
    </source>
</evidence>
<dbReference type="GO" id="GO:1902495">
    <property type="term" value="C:transmembrane transporter complex"/>
    <property type="evidence" value="ECO:0007669"/>
    <property type="project" value="UniProtKB-ARBA"/>
</dbReference>
<keyword evidence="7" id="KW-1185">Reference proteome</keyword>
<dbReference type="Pfam" id="PF00005">
    <property type="entry name" value="ABC_tran"/>
    <property type="match status" value="1"/>
</dbReference>
<sequence length="235" mass="25586">MSARYEQGATCLLTLEHVTRCYDMNGQAVHALAGVDLQVAAGEFVAITGASGSGKSSLLNILGCLDRPSSGRYLIEGEDVAGFDDEATSDVRNRRIGFVFQSFHLLPRLTVLENVLLPLRFHRDPPADAGSRARELLARVGLAERAEHRPNELSGGQMQRAAIARALLLKPALLLADEPTGNLDSRSAADVLALIDEVHADGQTVVMVTHDHDIASRAPREVRLRDGRIEHDERR</sequence>
<dbReference type="EMBL" id="VLKP01000011">
    <property type="protein sequence ID" value="TWI07951.1"/>
    <property type="molecule type" value="Genomic_DNA"/>
</dbReference>
<comment type="similarity">
    <text evidence="4">Belongs to the ABC transporter superfamily. Macrolide exporter (TC 3.A.1.122) family.</text>
</comment>
<dbReference type="PROSITE" id="PS00211">
    <property type="entry name" value="ABC_TRANSPORTER_1"/>
    <property type="match status" value="1"/>
</dbReference>
<protein>
    <submittedName>
        <fullName evidence="6">Putative ABC transport system ATP-binding protein</fullName>
    </submittedName>
</protein>
<evidence type="ECO:0000256" key="2">
    <source>
        <dbReference type="ARBA" id="ARBA00022741"/>
    </source>
</evidence>
<proteinExistence type="inferred from homology"/>
<dbReference type="PANTHER" id="PTHR24220">
    <property type="entry name" value="IMPORT ATP-BINDING PROTEIN"/>
    <property type="match status" value="1"/>
</dbReference>
<dbReference type="PANTHER" id="PTHR24220:SF86">
    <property type="entry name" value="ABC TRANSPORTER ABCH.1"/>
    <property type="match status" value="1"/>
</dbReference>
<dbReference type="InterPro" id="IPR003439">
    <property type="entry name" value="ABC_transporter-like_ATP-bd"/>
</dbReference>
<keyword evidence="2" id="KW-0547">Nucleotide-binding</keyword>
<evidence type="ECO:0000259" key="5">
    <source>
        <dbReference type="PROSITE" id="PS50893"/>
    </source>
</evidence>
<gene>
    <name evidence="6" type="ORF">IP93_02558</name>
</gene>
<dbReference type="RefSeq" id="WP_144816273.1">
    <property type="nucleotide sequence ID" value="NZ_VLKP01000011.1"/>
</dbReference>
<dbReference type="GO" id="GO:0005886">
    <property type="term" value="C:plasma membrane"/>
    <property type="evidence" value="ECO:0007669"/>
    <property type="project" value="TreeGrafter"/>
</dbReference>
<dbReference type="InterPro" id="IPR017911">
    <property type="entry name" value="MacB-like_ATP-bd"/>
</dbReference>
<dbReference type="SUPFAM" id="SSF52540">
    <property type="entry name" value="P-loop containing nucleoside triphosphate hydrolases"/>
    <property type="match status" value="1"/>
</dbReference>
<dbReference type="InterPro" id="IPR027417">
    <property type="entry name" value="P-loop_NTPase"/>
</dbReference>
<keyword evidence="3 6" id="KW-0067">ATP-binding</keyword>
<dbReference type="SMART" id="SM00382">
    <property type="entry name" value="AAA"/>
    <property type="match status" value="1"/>
</dbReference>
<dbReference type="GO" id="GO:0005524">
    <property type="term" value="F:ATP binding"/>
    <property type="evidence" value="ECO:0007669"/>
    <property type="project" value="UniProtKB-KW"/>
</dbReference>
<name>A0A562LK30_9GAMM</name>
<dbReference type="InterPro" id="IPR017871">
    <property type="entry name" value="ABC_transporter-like_CS"/>
</dbReference>
<dbReference type="GO" id="GO:0016887">
    <property type="term" value="F:ATP hydrolysis activity"/>
    <property type="evidence" value="ECO:0007669"/>
    <property type="project" value="InterPro"/>
</dbReference>
<comment type="caution">
    <text evidence="6">The sequence shown here is derived from an EMBL/GenBank/DDBJ whole genome shotgun (WGS) entry which is preliminary data.</text>
</comment>
<accession>A0A562LK30</accession>
<keyword evidence="1" id="KW-0813">Transport</keyword>
<evidence type="ECO:0000256" key="3">
    <source>
        <dbReference type="ARBA" id="ARBA00022840"/>
    </source>
</evidence>
<evidence type="ECO:0000256" key="4">
    <source>
        <dbReference type="ARBA" id="ARBA00038388"/>
    </source>
</evidence>
<dbReference type="FunFam" id="3.40.50.300:FF:000032">
    <property type="entry name" value="Export ABC transporter ATP-binding protein"/>
    <property type="match status" value="1"/>
</dbReference>
<evidence type="ECO:0000313" key="6">
    <source>
        <dbReference type="EMBL" id="TWI07951.1"/>
    </source>
</evidence>
<dbReference type="Proteomes" id="UP000316471">
    <property type="component" value="Unassembled WGS sequence"/>
</dbReference>
<feature type="domain" description="ABC transporter" evidence="5">
    <location>
        <begin position="13"/>
        <end position="235"/>
    </location>
</feature>
<dbReference type="OrthoDB" id="6018246at2"/>
<dbReference type="AlphaFoldDB" id="A0A562LK30"/>
<dbReference type="InterPro" id="IPR015854">
    <property type="entry name" value="ABC_transpr_LolD-like"/>
</dbReference>
<dbReference type="CDD" id="cd03255">
    <property type="entry name" value="ABC_MJ0796_LolCDE_FtsE"/>
    <property type="match status" value="1"/>
</dbReference>
<dbReference type="GO" id="GO:0022857">
    <property type="term" value="F:transmembrane transporter activity"/>
    <property type="evidence" value="ECO:0007669"/>
    <property type="project" value="TreeGrafter"/>
</dbReference>
<organism evidence="6 7">
    <name type="scientific">Aerolutibacter ruishenii</name>
    <dbReference type="NCBI Taxonomy" id="686800"/>
    <lineage>
        <taxon>Bacteria</taxon>
        <taxon>Pseudomonadati</taxon>
        <taxon>Pseudomonadota</taxon>
        <taxon>Gammaproteobacteria</taxon>
        <taxon>Lysobacterales</taxon>
        <taxon>Lysobacteraceae</taxon>
        <taxon>Aerolutibacter</taxon>
    </lineage>
</organism>
<evidence type="ECO:0000313" key="7">
    <source>
        <dbReference type="Proteomes" id="UP000316471"/>
    </source>
</evidence>
<dbReference type="Gene3D" id="3.40.50.300">
    <property type="entry name" value="P-loop containing nucleotide triphosphate hydrolases"/>
    <property type="match status" value="1"/>
</dbReference>
<reference evidence="6 7" key="1">
    <citation type="journal article" date="2015" name="Stand. Genomic Sci.">
        <title>Genomic Encyclopedia of Bacterial and Archaeal Type Strains, Phase III: the genomes of soil and plant-associated and newly described type strains.</title>
        <authorList>
            <person name="Whitman W.B."/>
            <person name="Woyke T."/>
            <person name="Klenk H.P."/>
            <person name="Zhou Y."/>
            <person name="Lilburn T.G."/>
            <person name="Beck B.J."/>
            <person name="De Vos P."/>
            <person name="Vandamme P."/>
            <person name="Eisen J.A."/>
            <person name="Garrity G."/>
            <person name="Hugenholtz P."/>
            <person name="Kyrpides N.C."/>
        </authorList>
    </citation>
    <scope>NUCLEOTIDE SEQUENCE [LARGE SCALE GENOMIC DNA]</scope>
    <source>
        <strain evidence="6 7">CGMCC 1.10136</strain>
    </source>
</reference>